<dbReference type="EMBL" id="SIRT01000055">
    <property type="protein sequence ID" value="TBM97459.1"/>
    <property type="molecule type" value="Genomic_DNA"/>
</dbReference>
<keyword evidence="3" id="KW-1185">Reference proteome</keyword>
<sequence length="65" mass="7090">DGFIDIYCLVAGQSGNKKNQLFINQGDNTFKEQASNFGLDDAGNSVDATFFDFDNDGDLDVYVAN</sequence>
<gene>
    <name evidence="2" type="ORF">EYD45_16615</name>
</gene>
<keyword evidence="1" id="KW-0732">Signal</keyword>
<dbReference type="InterPro" id="IPR013517">
    <property type="entry name" value="FG-GAP"/>
</dbReference>
<proteinExistence type="predicted"/>
<comment type="caution">
    <text evidence="2">The sequence shown here is derived from an EMBL/GenBank/DDBJ whole genome shotgun (WGS) entry which is preliminary data.</text>
</comment>
<dbReference type="SUPFAM" id="SSF69318">
    <property type="entry name" value="Integrin alpha N-terminal domain"/>
    <property type="match status" value="1"/>
</dbReference>
<dbReference type="OrthoDB" id="9816120at2"/>
<reference evidence="2 3" key="1">
    <citation type="submission" date="2019-02" db="EMBL/GenBank/DDBJ databases">
        <title>Hyunsoonleella sp., isolated from marine sediment.</title>
        <authorList>
            <person name="Liu B.-T."/>
        </authorList>
    </citation>
    <scope>NUCLEOTIDE SEQUENCE [LARGE SCALE GENOMIC DNA]</scope>
    <source>
        <strain evidence="2 3">T58</strain>
    </source>
</reference>
<dbReference type="InterPro" id="IPR028994">
    <property type="entry name" value="Integrin_alpha_N"/>
</dbReference>
<dbReference type="Proteomes" id="UP000291142">
    <property type="component" value="Unassembled WGS sequence"/>
</dbReference>
<dbReference type="RefSeq" id="WP_130965781.1">
    <property type="nucleotide sequence ID" value="NZ_SIRT01000055.1"/>
</dbReference>
<protein>
    <submittedName>
        <fullName evidence="2">VCBS repeat-containing protein</fullName>
    </submittedName>
</protein>
<evidence type="ECO:0000313" key="3">
    <source>
        <dbReference type="Proteomes" id="UP000291142"/>
    </source>
</evidence>
<evidence type="ECO:0000256" key="1">
    <source>
        <dbReference type="ARBA" id="ARBA00022729"/>
    </source>
</evidence>
<evidence type="ECO:0000313" key="2">
    <source>
        <dbReference type="EMBL" id="TBM97459.1"/>
    </source>
</evidence>
<accession>A0A4Q9FEU6</accession>
<name>A0A4Q9FEU6_9FLAO</name>
<feature type="non-terminal residue" evidence="2">
    <location>
        <position position="1"/>
    </location>
</feature>
<dbReference type="AlphaFoldDB" id="A0A4Q9FEU6"/>
<dbReference type="Pfam" id="PF13517">
    <property type="entry name" value="FG-GAP_3"/>
    <property type="match status" value="1"/>
</dbReference>
<organism evidence="2 3">
    <name type="scientific">Hyunsoonleella flava</name>
    <dbReference type="NCBI Taxonomy" id="2527939"/>
    <lineage>
        <taxon>Bacteria</taxon>
        <taxon>Pseudomonadati</taxon>
        <taxon>Bacteroidota</taxon>
        <taxon>Flavobacteriia</taxon>
        <taxon>Flavobacteriales</taxon>
        <taxon>Flavobacteriaceae</taxon>
    </lineage>
</organism>